<evidence type="ECO:0000256" key="4">
    <source>
        <dbReference type="ARBA" id="ARBA00023136"/>
    </source>
</evidence>
<name>W4K8A7_HETIT</name>
<dbReference type="InterPro" id="IPR000276">
    <property type="entry name" value="GPCR_Rhodpsn"/>
</dbReference>
<feature type="transmembrane region" description="Helical" evidence="6">
    <location>
        <begin position="40"/>
        <end position="67"/>
    </location>
</feature>
<dbReference type="GO" id="GO:0005886">
    <property type="term" value="C:plasma membrane"/>
    <property type="evidence" value="ECO:0007669"/>
    <property type="project" value="TreeGrafter"/>
</dbReference>
<comment type="subcellular location">
    <subcellularLocation>
        <location evidence="1">Membrane</location>
        <topology evidence="1">Multi-pass membrane protein</topology>
    </subcellularLocation>
</comment>
<organism evidence="7 8">
    <name type="scientific">Heterobasidion irregulare (strain TC 32-1)</name>
    <dbReference type="NCBI Taxonomy" id="747525"/>
    <lineage>
        <taxon>Eukaryota</taxon>
        <taxon>Fungi</taxon>
        <taxon>Dikarya</taxon>
        <taxon>Basidiomycota</taxon>
        <taxon>Agaricomycotina</taxon>
        <taxon>Agaricomycetes</taxon>
        <taxon>Russulales</taxon>
        <taxon>Bondarzewiaceae</taxon>
        <taxon>Heterobasidion</taxon>
        <taxon>Heterobasidion annosum species complex</taxon>
    </lineage>
</organism>
<dbReference type="Gene3D" id="1.20.1070.10">
    <property type="entry name" value="Rhodopsin 7-helix transmembrane proteins"/>
    <property type="match status" value="1"/>
</dbReference>
<dbReference type="AlphaFoldDB" id="W4K8A7"/>
<feature type="compositionally biased region" description="Polar residues" evidence="5">
    <location>
        <begin position="341"/>
        <end position="359"/>
    </location>
</feature>
<dbReference type="STRING" id="747525.W4K8A7"/>
<keyword evidence="8" id="KW-1185">Reference proteome</keyword>
<feature type="region of interest" description="Disordered" evidence="5">
    <location>
        <begin position="337"/>
        <end position="359"/>
    </location>
</feature>
<evidence type="ECO:0000313" key="8">
    <source>
        <dbReference type="Proteomes" id="UP000030671"/>
    </source>
</evidence>
<feature type="transmembrane region" description="Helical" evidence="6">
    <location>
        <begin position="306"/>
        <end position="327"/>
    </location>
</feature>
<reference evidence="7 8" key="1">
    <citation type="journal article" date="2012" name="New Phytol.">
        <title>Insight into trade-off between wood decay and parasitism from the genome of a fungal forest pathogen.</title>
        <authorList>
            <person name="Olson A."/>
            <person name="Aerts A."/>
            <person name="Asiegbu F."/>
            <person name="Belbahri L."/>
            <person name="Bouzid O."/>
            <person name="Broberg A."/>
            <person name="Canback B."/>
            <person name="Coutinho P.M."/>
            <person name="Cullen D."/>
            <person name="Dalman K."/>
            <person name="Deflorio G."/>
            <person name="van Diepen L.T."/>
            <person name="Dunand C."/>
            <person name="Duplessis S."/>
            <person name="Durling M."/>
            <person name="Gonthier P."/>
            <person name="Grimwood J."/>
            <person name="Fossdal C.G."/>
            <person name="Hansson D."/>
            <person name="Henrissat B."/>
            <person name="Hietala A."/>
            <person name="Himmelstrand K."/>
            <person name="Hoffmeister D."/>
            <person name="Hogberg N."/>
            <person name="James T.Y."/>
            <person name="Karlsson M."/>
            <person name="Kohler A."/>
            <person name="Kues U."/>
            <person name="Lee Y.H."/>
            <person name="Lin Y.C."/>
            <person name="Lind M."/>
            <person name="Lindquist E."/>
            <person name="Lombard V."/>
            <person name="Lucas S."/>
            <person name="Lunden K."/>
            <person name="Morin E."/>
            <person name="Murat C."/>
            <person name="Park J."/>
            <person name="Raffaello T."/>
            <person name="Rouze P."/>
            <person name="Salamov A."/>
            <person name="Schmutz J."/>
            <person name="Solheim H."/>
            <person name="Stahlberg J."/>
            <person name="Velez H."/>
            <person name="de Vries R.P."/>
            <person name="Wiebenga A."/>
            <person name="Woodward S."/>
            <person name="Yakovlev I."/>
            <person name="Garbelotto M."/>
            <person name="Martin F."/>
            <person name="Grigoriev I.V."/>
            <person name="Stenlid J."/>
        </authorList>
    </citation>
    <scope>NUCLEOTIDE SEQUENCE [LARGE SCALE GENOMIC DNA]</scope>
    <source>
        <strain evidence="7 8">TC 32-1</strain>
    </source>
</reference>
<feature type="transmembrane region" description="Helical" evidence="6">
    <location>
        <begin position="216"/>
        <end position="235"/>
    </location>
</feature>
<dbReference type="GeneID" id="20673437"/>
<dbReference type="Proteomes" id="UP000030671">
    <property type="component" value="Unassembled WGS sequence"/>
</dbReference>
<evidence type="ECO:0000256" key="5">
    <source>
        <dbReference type="SAM" id="MobiDB-lite"/>
    </source>
</evidence>
<keyword evidence="2 6" id="KW-0812">Transmembrane</keyword>
<feature type="transmembrane region" description="Helical" evidence="6">
    <location>
        <begin position="161"/>
        <end position="184"/>
    </location>
</feature>
<evidence type="ECO:0000256" key="6">
    <source>
        <dbReference type="SAM" id="Phobius"/>
    </source>
</evidence>
<evidence type="ECO:0000256" key="2">
    <source>
        <dbReference type="ARBA" id="ARBA00022692"/>
    </source>
</evidence>
<evidence type="ECO:0000256" key="3">
    <source>
        <dbReference type="ARBA" id="ARBA00022989"/>
    </source>
</evidence>
<gene>
    <name evidence="7" type="ORF">HETIRDRAFT_417997</name>
</gene>
<dbReference type="Pfam" id="PF00001">
    <property type="entry name" value="7tm_1"/>
    <property type="match status" value="1"/>
</dbReference>
<dbReference type="RefSeq" id="XP_009546577.1">
    <property type="nucleotide sequence ID" value="XM_009548282.1"/>
</dbReference>
<dbReference type="SUPFAM" id="SSF81321">
    <property type="entry name" value="Family A G protein-coupled receptor-like"/>
    <property type="match status" value="1"/>
</dbReference>
<feature type="transmembrane region" description="Helical" evidence="6">
    <location>
        <begin position="131"/>
        <end position="149"/>
    </location>
</feature>
<dbReference type="CDD" id="cd00637">
    <property type="entry name" value="7tm_classA_rhodopsin-like"/>
    <property type="match status" value="1"/>
</dbReference>
<protein>
    <submittedName>
        <fullName evidence="7">Uncharacterized protein</fullName>
    </submittedName>
</protein>
<dbReference type="eggNOG" id="ENOG502SHFR">
    <property type="taxonomic scope" value="Eukaryota"/>
</dbReference>
<dbReference type="PANTHER" id="PTHR23112:SF37">
    <property type="entry name" value="G PROTEIN-COUPLED RECEPTOR GPR1"/>
    <property type="match status" value="1"/>
</dbReference>
<sequence length="414" mass="45665">MSIVTVPPGVVCTAEEYALSLKSAENPYPPITCLTRGQSFGVVLIVEAASVSMLAVVSIFALIIRNYRRHLVNDPTGNWRLLKQPMDILMLSLLCSDLLQAAPLVLAIKWIHEGKLYTGNFCTSQGAISQIGETGVAIATFVIAVHTFVAVMWRKGTHSRLWAFIVVGCIWAFVIIFVGINVGIHKRNGDLYDTPTPFWCWIGGKFLDDRIAGEYLWLWLALVTSALVYIPLSLWSRGNLSVDPKIWWKFRLHRKVRVEDSDGSQRRAMAMLAYPLVYAIIVGPTSVIRWINFGLETRGKDTPTSLSFLASVLFSLSGALNVTLLLTTRPELLLLHKPQKTNRATDASASSGASHSRPTLGLTQRSLRSMIGKSKMPDRMKLGQLEEDSTVGWDVPLGTRSSVVSLPDSSVIDA</sequence>
<accession>W4K8A7</accession>
<dbReference type="EMBL" id="KI925458">
    <property type="protein sequence ID" value="ETW81989.1"/>
    <property type="molecule type" value="Genomic_DNA"/>
</dbReference>
<dbReference type="HOGENOM" id="CLU_027149_0_2_1"/>
<keyword evidence="4 6" id="KW-0472">Membrane</keyword>
<dbReference type="KEGG" id="hir:HETIRDRAFT_417997"/>
<dbReference type="InParanoid" id="W4K8A7"/>
<dbReference type="PANTHER" id="PTHR23112">
    <property type="entry name" value="G PROTEIN-COUPLED RECEPTOR 157-RELATED"/>
    <property type="match status" value="1"/>
</dbReference>
<proteinExistence type="predicted"/>
<keyword evidence="3 6" id="KW-1133">Transmembrane helix</keyword>
<dbReference type="GO" id="GO:0004930">
    <property type="term" value="F:G protein-coupled receptor activity"/>
    <property type="evidence" value="ECO:0007669"/>
    <property type="project" value="InterPro"/>
</dbReference>
<evidence type="ECO:0000256" key="1">
    <source>
        <dbReference type="ARBA" id="ARBA00004141"/>
    </source>
</evidence>
<evidence type="ECO:0000313" key="7">
    <source>
        <dbReference type="EMBL" id="ETW81989.1"/>
    </source>
</evidence>
<dbReference type="OrthoDB" id="100006at2759"/>
<dbReference type="GO" id="GO:0007189">
    <property type="term" value="P:adenylate cyclase-activating G protein-coupled receptor signaling pathway"/>
    <property type="evidence" value="ECO:0007669"/>
    <property type="project" value="TreeGrafter"/>
</dbReference>
<feature type="transmembrane region" description="Helical" evidence="6">
    <location>
        <begin position="272"/>
        <end position="291"/>
    </location>
</feature>